<evidence type="ECO:0000313" key="3">
    <source>
        <dbReference type="Proteomes" id="UP000325614"/>
    </source>
</evidence>
<name>A0A5P9JYK1_9HYPH</name>
<reference evidence="2 3" key="1">
    <citation type="submission" date="2019-10" db="EMBL/GenBank/DDBJ databases">
        <title>Isolation, Identification of Microvirga thermotolerans HR1, a novel thermophilic bacterium and Comparative Genomics of the genus Microvirga.</title>
        <authorList>
            <person name="Li J."/>
            <person name="Zhang W."/>
            <person name="Lin M."/>
            <person name="Wang J."/>
        </authorList>
    </citation>
    <scope>NUCLEOTIDE SEQUENCE [LARGE SCALE GENOMIC DNA]</scope>
    <source>
        <strain evidence="2 3">HR1</strain>
    </source>
</reference>
<evidence type="ECO:0000259" key="1">
    <source>
        <dbReference type="Pfam" id="PF16242"/>
    </source>
</evidence>
<accession>A0A5P9JYK1</accession>
<dbReference type="InterPro" id="IPR052917">
    <property type="entry name" value="Stress-Dev_Protein"/>
</dbReference>
<dbReference type="Pfam" id="PF16242">
    <property type="entry name" value="Pyrid_ox_like"/>
    <property type="match status" value="1"/>
</dbReference>
<proteinExistence type="predicted"/>
<dbReference type="PANTHER" id="PTHR34818:SF1">
    <property type="entry name" value="PROTEIN BLI-3"/>
    <property type="match status" value="1"/>
</dbReference>
<organism evidence="2 3">
    <name type="scientific">Microvirga thermotolerans</name>
    <dbReference type="NCBI Taxonomy" id="2651334"/>
    <lineage>
        <taxon>Bacteria</taxon>
        <taxon>Pseudomonadati</taxon>
        <taxon>Pseudomonadota</taxon>
        <taxon>Alphaproteobacteria</taxon>
        <taxon>Hyphomicrobiales</taxon>
        <taxon>Methylobacteriaceae</taxon>
        <taxon>Microvirga</taxon>
    </lineage>
</organism>
<sequence>MHRHGHGDPHAQKLYEMIRDMKIAMMTTIDTDGTLHSRPMYSQEADENGDLWFFTKVQSPKLTEISRDNEVNLAYADPDGQNYVSVSGKAEIVRDRATIESKWTEGARAWFPDGKDDPSIALIRVHPVKGEYWDSPSSTLVHLYGYAKAAVTGQPPTDIGDREKVDLR</sequence>
<dbReference type="PANTHER" id="PTHR34818">
    <property type="entry name" value="PROTEIN BLI-3"/>
    <property type="match status" value="1"/>
</dbReference>
<feature type="domain" description="General stress protein FMN-binding split barrel" evidence="1">
    <location>
        <begin position="10"/>
        <end position="155"/>
    </location>
</feature>
<dbReference type="InterPro" id="IPR038725">
    <property type="entry name" value="YdaG_split_barrel_FMN-bd"/>
</dbReference>
<dbReference type="InterPro" id="IPR012349">
    <property type="entry name" value="Split_barrel_FMN-bd"/>
</dbReference>
<keyword evidence="3" id="KW-1185">Reference proteome</keyword>
<dbReference type="RefSeq" id="WP_152586965.1">
    <property type="nucleotide sequence ID" value="NZ_CP045423.1"/>
</dbReference>
<dbReference type="SUPFAM" id="SSF50475">
    <property type="entry name" value="FMN-binding split barrel"/>
    <property type="match status" value="1"/>
</dbReference>
<dbReference type="AlphaFoldDB" id="A0A5P9JYK1"/>
<gene>
    <name evidence="2" type="ORF">GDR74_14465</name>
</gene>
<dbReference type="KEGG" id="mico:GDR74_14465"/>
<evidence type="ECO:0000313" key="2">
    <source>
        <dbReference type="EMBL" id="QFU17329.1"/>
    </source>
</evidence>
<dbReference type="Proteomes" id="UP000325614">
    <property type="component" value="Chromosome"/>
</dbReference>
<dbReference type="Gene3D" id="2.30.110.10">
    <property type="entry name" value="Electron Transport, Fmn-binding Protein, Chain A"/>
    <property type="match status" value="1"/>
</dbReference>
<dbReference type="EMBL" id="CP045423">
    <property type="protein sequence ID" value="QFU17329.1"/>
    <property type="molecule type" value="Genomic_DNA"/>
</dbReference>
<protein>
    <submittedName>
        <fullName evidence="2">Pyridoxamine 5'-phosphate oxidase</fullName>
    </submittedName>
</protein>